<sequence>MSLSPSIERFLAQMEYPAAKDDLLREATRDGLNPRDVEILRALRDGSYSARREVLAALRRAEDLVAA</sequence>
<dbReference type="Pfam" id="PF11387">
    <property type="entry name" value="DUF2795"/>
    <property type="match status" value="1"/>
</dbReference>
<keyword evidence="2" id="KW-1185">Reference proteome</keyword>
<evidence type="ECO:0000313" key="1">
    <source>
        <dbReference type="EMBL" id="MEJ1088757.1"/>
    </source>
</evidence>
<dbReference type="InterPro" id="IPR021527">
    <property type="entry name" value="DUF2795"/>
</dbReference>
<accession>A0ABU8LDN3</accession>
<protein>
    <submittedName>
        <fullName evidence="1">DUF2795 domain-containing protein</fullName>
    </submittedName>
</protein>
<evidence type="ECO:0000313" key="2">
    <source>
        <dbReference type="Proteomes" id="UP001371224"/>
    </source>
</evidence>
<reference evidence="1 2" key="1">
    <citation type="submission" date="2024-02" db="EMBL/GenBank/DDBJ databases">
        <authorList>
            <person name="Saticioglu I.B."/>
        </authorList>
    </citation>
    <scope>NUCLEOTIDE SEQUENCE [LARGE SCALE GENOMIC DNA]</scope>
    <source>
        <strain evidence="1 2">Mu-80</strain>
    </source>
</reference>
<dbReference type="EMBL" id="JBBDGM010000007">
    <property type="protein sequence ID" value="MEJ1088757.1"/>
    <property type="molecule type" value="Genomic_DNA"/>
</dbReference>
<comment type="caution">
    <text evidence="1">The sequence shown here is derived from an EMBL/GenBank/DDBJ whole genome shotgun (WGS) entry which is preliminary data.</text>
</comment>
<dbReference type="Proteomes" id="UP001371224">
    <property type="component" value="Unassembled WGS sequence"/>
</dbReference>
<gene>
    <name evidence="1" type="ORF">WDU99_10550</name>
</gene>
<proteinExistence type="predicted"/>
<organism evidence="1 2">
    <name type="scientific">Microbacterium bandirmense</name>
    <dbReference type="NCBI Taxonomy" id="3122050"/>
    <lineage>
        <taxon>Bacteria</taxon>
        <taxon>Bacillati</taxon>
        <taxon>Actinomycetota</taxon>
        <taxon>Actinomycetes</taxon>
        <taxon>Micrococcales</taxon>
        <taxon>Microbacteriaceae</taxon>
        <taxon>Microbacterium</taxon>
    </lineage>
</organism>
<name>A0ABU8LDN3_9MICO</name>
<dbReference type="RefSeq" id="WP_337332411.1">
    <property type="nucleotide sequence ID" value="NZ_JBBDGM010000007.1"/>
</dbReference>